<comment type="caution">
    <text evidence="3">The sequence shown here is derived from an EMBL/GenBank/DDBJ whole genome shotgun (WGS) entry which is preliminary data.</text>
</comment>
<evidence type="ECO:0000256" key="1">
    <source>
        <dbReference type="ARBA" id="ARBA00038115"/>
    </source>
</evidence>
<name>A0ABW1A2S9_9ACTN</name>
<dbReference type="PANTHER" id="PTHR22946:SF12">
    <property type="entry name" value="CONIDIAL PIGMENT BIOSYNTHESIS PROTEIN AYG1 (AFU_ORTHOLOGUE AFUA_2G17550)"/>
    <property type="match status" value="1"/>
</dbReference>
<dbReference type="RefSeq" id="WP_378284157.1">
    <property type="nucleotide sequence ID" value="NZ_JBHSON010000032.1"/>
</dbReference>
<keyword evidence="4" id="KW-1185">Reference proteome</keyword>
<dbReference type="SUPFAM" id="SSF53474">
    <property type="entry name" value="alpha/beta-Hydrolases"/>
    <property type="match status" value="1"/>
</dbReference>
<reference evidence="4" key="1">
    <citation type="journal article" date="2019" name="Int. J. Syst. Evol. Microbiol.">
        <title>The Global Catalogue of Microorganisms (GCM) 10K type strain sequencing project: providing services to taxonomists for standard genome sequencing and annotation.</title>
        <authorList>
            <consortium name="The Broad Institute Genomics Platform"/>
            <consortium name="The Broad Institute Genome Sequencing Center for Infectious Disease"/>
            <person name="Wu L."/>
            <person name="Ma J."/>
        </authorList>
    </citation>
    <scope>NUCLEOTIDE SEQUENCE [LARGE SCALE GENOMIC DNA]</scope>
    <source>
        <strain evidence="4">KCTC 42087</strain>
    </source>
</reference>
<feature type="domain" description="AB hydrolase-1" evidence="2">
    <location>
        <begin position="159"/>
        <end position="265"/>
    </location>
</feature>
<dbReference type="EMBL" id="JBHSON010000032">
    <property type="protein sequence ID" value="MFC5748494.1"/>
    <property type="molecule type" value="Genomic_DNA"/>
</dbReference>
<protein>
    <submittedName>
        <fullName evidence="3">Alpha/beta fold hydrolase</fullName>
    </submittedName>
</protein>
<comment type="similarity">
    <text evidence="1">Belongs to the AB hydrolase superfamily. FUS2 hydrolase family.</text>
</comment>
<evidence type="ECO:0000313" key="3">
    <source>
        <dbReference type="EMBL" id="MFC5748494.1"/>
    </source>
</evidence>
<organism evidence="3 4">
    <name type="scientific">Actinomadura rugatobispora</name>
    <dbReference type="NCBI Taxonomy" id="1994"/>
    <lineage>
        <taxon>Bacteria</taxon>
        <taxon>Bacillati</taxon>
        <taxon>Actinomycetota</taxon>
        <taxon>Actinomycetes</taxon>
        <taxon>Streptosporangiales</taxon>
        <taxon>Thermomonosporaceae</taxon>
        <taxon>Actinomadura</taxon>
    </lineage>
</organism>
<dbReference type="InterPro" id="IPR000073">
    <property type="entry name" value="AB_hydrolase_1"/>
</dbReference>
<evidence type="ECO:0000313" key="4">
    <source>
        <dbReference type="Proteomes" id="UP001596074"/>
    </source>
</evidence>
<keyword evidence="3" id="KW-0378">Hydrolase</keyword>
<accession>A0ABW1A2S9</accession>
<evidence type="ECO:0000259" key="2">
    <source>
        <dbReference type="Pfam" id="PF00561"/>
    </source>
</evidence>
<dbReference type="Proteomes" id="UP001596074">
    <property type="component" value="Unassembled WGS sequence"/>
</dbReference>
<proteinExistence type="inferred from homology"/>
<dbReference type="Gene3D" id="3.40.50.1820">
    <property type="entry name" value="alpha/beta hydrolase"/>
    <property type="match status" value="1"/>
</dbReference>
<dbReference type="PANTHER" id="PTHR22946">
    <property type="entry name" value="DIENELACTONE HYDROLASE DOMAIN-CONTAINING PROTEIN-RELATED"/>
    <property type="match status" value="1"/>
</dbReference>
<dbReference type="InterPro" id="IPR029058">
    <property type="entry name" value="AB_hydrolase_fold"/>
</dbReference>
<dbReference type="InterPro" id="IPR050261">
    <property type="entry name" value="FrsA_esterase"/>
</dbReference>
<dbReference type="GO" id="GO:0016787">
    <property type="term" value="F:hydrolase activity"/>
    <property type="evidence" value="ECO:0007669"/>
    <property type="project" value="UniProtKB-KW"/>
</dbReference>
<sequence length="370" mass="40378">MRVTEPDDVLMGTPDEMEDAAKQRAALLRSMPLTRMLDYGMDHWDATELTGAPASQAWDEAAALLADTQLERAQAAAARGDVETAVSCYRRATAALVFAQMAYNHDTAEKRSLYERLSRAYQDAAELDTDLRVERLAVPFGTSHCNAWLVRPRTEGPEPTVVIVGGQSGWGPAYHRQAEALARRGMSTVLLEAPGQGETRIVNGLHFDKHSDGAFSATLDLVQKRTGFDGPFGVWGNSFGGLMAARAAVHDSRFGACCVNGAPARPVPAPFRTAGEQSRALLGVGSDEDVATIFRTLWLDPYVDRMSAALLVLHGADDPLITLDQQKAFLGLSSQSSLRVWDDGEHTIYNHSAERTEFVGDWFRARLSRS</sequence>
<gene>
    <name evidence="3" type="ORF">ACFPZN_23000</name>
</gene>
<dbReference type="Pfam" id="PF00561">
    <property type="entry name" value="Abhydrolase_1"/>
    <property type="match status" value="1"/>
</dbReference>